<name>M1DMY3_SOLTU</name>
<evidence type="ECO:0000313" key="3">
    <source>
        <dbReference type="Proteomes" id="UP000011115"/>
    </source>
</evidence>
<keyword evidence="3" id="KW-1185">Reference proteome</keyword>
<feature type="compositionally biased region" description="Polar residues" evidence="1">
    <location>
        <begin position="65"/>
        <end position="92"/>
    </location>
</feature>
<accession>M1DMY3</accession>
<dbReference type="InParanoid" id="M1DMY3"/>
<feature type="region of interest" description="Disordered" evidence="1">
    <location>
        <begin position="57"/>
        <end position="92"/>
    </location>
</feature>
<dbReference type="Gramene" id="PGSC0003DMT400091578">
    <property type="protein sequence ID" value="PGSC0003DMT400091578"/>
    <property type="gene ID" value="PGSC0003DMG400041149"/>
</dbReference>
<dbReference type="PaxDb" id="4113-PGSC0003DMT400091578"/>
<organism evidence="2 3">
    <name type="scientific">Solanum tuberosum</name>
    <name type="common">Potato</name>
    <dbReference type="NCBI Taxonomy" id="4113"/>
    <lineage>
        <taxon>Eukaryota</taxon>
        <taxon>Viridiplantae</taxon>
        <taxon>Streptophyta</taxon>
        <taxon>Embryophyta</taxon>
        <taxon>Tracheophyta</taxon>
        <taxon>Spermatophyta</taxon>
        <taxon>Magnoliopsida</taxon>
        <taxon>eudicotyledons</taxon>
        <taxon>Gunneridae</taxon>
        <taxon>Pentapetalae</taxon>
        <taxon>asterids</taxon>
        <taxon>lamiids</taxon>
        <taxon>Solanales</taxon>
        <taxon>Solanaceae</taxon>
        <taxon>Solanoideae</taxon>
        <taxon>Solaneae</taxon>
        <taxon>Solanum</taxon>
    </lineage>
</organism>
<reference evidence="3" key="1">
    <citation type="journal article" date="2011" name="Nature">
        <title>Genome sequence and analysis of the tuber crop potato.</title>
        <authorList>
            <consortium name="The Potato Genome Sequencing Consortium"/>
        </authorList>
    </citation>
    <scope>NUCLEOTIDE SEQUENCE [LARGE SCALE GENOMIC DNA]</scope>
    <source>
        <strain evidence="3">cv. DM1-3 516 R44</strain>
    </source>
</reference>
<dbReference type="AlphaFoldDB" id="M1DMY3"/>
<dbReference type="EnsemblPlants" id="PGSC0003DMT400091578">
    <property type="protein sequence ID" value="PGSC0003DMT400091578"/>
    <property type="gene ID" value="PGSC0003DMG400041149"/>
</dbReference>
<proteinExistence type="predicted"/>
<protein>
    <submittedName>
        <fullName evidence="2">Gag-pol protein</fullName>
    </submittedName>
</protein>
<sequence length="105" mass="11815">MVADIRSRMSLVVAGLSRLSSKECKATMLIGYMGIARLMIHVLQVEKNQLKDREEFENKRANKLGNESVQQKSNVNWSSFNHKQKGPTLSSASALALRNKCEYNS</sequence>
<dbReference type="Proteomes" id="UP000011115">
    <property type="component" value="Unassembled WGS sequence"/>
</dbReference>
<dbReference type="HOGENOM" id="CLU_043741_5_0_1"/>
<evidence type="ECO:0000256" key="1">
    <source>
        <dbReference type="SAM" id="MobiDB-lite"/>
    </source>
</evidence>
<evidence type="ECO:0000313" key="2">
    <source>
        <dbReference type="EnsemblPlants" id="PGSC0003DMT400091578"/>
    </source>
</evidence>
<reference evidence="2" key="2">
    <citation type="submission" date="2015-06" db="UniProtKB">
        <authorList>
            <consortium name="EnsemblPlants"/>
        </authorList>
    </citation>
    <scope>IDENTIFICATION</scope>
    <source>
        <strain evidence="2">DM1-3 516 R44</strain>
    </source>
</reference>